<evidence type="ECO:0000313" key="1">
    <source>
        <dbReference type="EMBL" id="NHM01635.1"/>
    </source>
</evidence>
<dbReference type="Pfam" id="PF00300">
    <property type="entry name" value="His_Phos_1"/>
    <property type="match status" value="1"/>
</dbReference>
<dbReference type="Gene3D" id="3.40.50.1240">
    <property type="entry name" value="Phosphoglycerate mutase-like"/>
    <property type="match status" value="1"/>
</dbReference>
<name>A0ABX0I365_9FLAO</name>
<sequence>MKNLFLIRHAKSNWDLPLSDIDRPISQRGINDALLVSSKLNKLLPNRFVVWSSIAKRTQETCYIFAQNLLIPIENIIFKKDLYTFDYLDLYEKIKGCDNQFENIILFGHNDAITNFVNSFSNKYIDNVPTSGVVQIEFDNDNWLNIKKGKVKNILFPKLIRSDINNESIYR</sequence>
<dbReference type="InterPro" id="IPR029033">
    <property type="entry name" value="His_PPase_superfam"/>
</dbReference>
<dbReference type="InterPro" id="IPR013078">
    <property type="entry name" value="His_Pase_superF_clade-1"/>
</dbReference>
<keyword evidence="2" id="KW-1185">Reference proteome</keyword>
<dbReference type="Proteomes" id="UP000800984">
    <property type="component" value="Unassembled WGS sequence"/>
</dbReference>
<comment type="caution">
    <text evidence="1">The sequence shown here is derived from an EMBL/GenBank/DDBJ whole genome shotgun (WGS) entry which is preliminary data.</text>
</comment>
<accession>A0ABX0I365</accession>
<evidence type="ECO:0000313" key="2">
    <source>
        <dbReference type="Proteomes" id="UP000800984"/>
    </source>
</evidence>
<dbReference type="PANTHER" id="PTHR47623">
    <property type="entry name" value="OS09G0287300 PROTEIN"/>
    <property type="match status" value="1"/>
</dbReference>
<dbReference type="PANTHER" id="PTHR47623:SF1">
    <property type="entry name" value="OS09G0287300 PROTEIN"/>
    <property type="match status" value="1"/>
</dbReference>
<gene>
    <name evidence="1" type="ORF">G4D72_05860</name>
</gene>
<proteinExistence type="predicted"/>
<reference evidence="1 2" key="1">
    <citation type="submission" date="2020-02" db="EMBL/GenBank/DDBJ databases">
        <authorList>
            <person name="Chen W.-M."/>
        </authorList>
    </citation>
    <scope>NUCLEOTIDE SEQUENCE [LARGE SCALE GENOMIC DNA]</scope>
    <source>
        <strain evidence="1 2">KDG-16</strain>
    </source>
</reference>
<dbReference type="CDD" id="cd07067">
    <property type="entry name" value="HP_PGM_like"/>
    <property type="match status" value="1"/>
</dbReference>
<organism evidence="1 2">
    <name type="scientific">Flavobacterium difficile</name>
    <dbReference type="NCBI Taxonomy" id="2709659"/>
    <lineage>
        <taxon>Bacteria</taxon>
        <taxon>Pseudomonadati</taxon>
        <taxon>Bacteroidota</taxon>
        <taxon>Flavobacteriia</taxon>
        <taxon>Flavobacteriales</taxon>
        <taxon>Flavobacteriaceae</taxon>
        <taxon>Flavobacterium</taxon>
    </lineage>
</organism>
<dbReference type="RefSeq" id="WP_166076694.1">
    <property type="nucleotide sequence ID" value="NZ_JAAJBT010000002.1"/>
</dbReference>
<dbReference type="SMART" id="SM00855">
    <property type="entry name" value="PGAM"/>
    <property type="match status" value="1"/>
</dbReference>
<dbReference type="EMBL" id="JAAJBT010000002">
    <property type="protein sequence ID" value="NHM01635.1"/>
    <property type="molecule type" value="Genomic_DNA"/>
</dbReference>
<dbReference type="SUPFAM" id="SSF53254">
    <property type="entry name" value="Phosphoglycerate mutase-like"/>
    <property type="match status" value="1"/>
</dbReference>
<protein>
    <submittedName>
        <fullName evidence="1">Histidine phosphatase family protein</fullName>
    </submittedName>
</protein>